<name>A0A919DH08_9GAMM</name>
<dbReference type="GO" id="GO:0005992">
    <property type="term" value="P:trehalose biosynthetic process"/>
    <property type="evidence" value="ECO:0007669"/>
    <property type="project" value="TreeGrafter"/>
</dbReference>
<dbReference type="Gene3D" id="3.30.1590.10">
    <property type="entry name" value="Maltooligosyl trehalose synthase, domain 2"/>
    <property type="match status" value="1"/>
</dbReference>
<dbReference type="PANTHER" id="PTHR10357:SF216">
    <property type="entry name" value="MALTOOLIGOSYL TREHALOSE SYNTHASE-RELATED"/>
    <property type="match status" value="1"/>
</dbReference>
<dbReference type="GO" id="GO:0047470">
    <property type="term" value="F:(1,4)-alpha-D-glucan 1-alpha-D-glucosylmutase activity"/>
    <property type="evidence" value="ECO:0007669"/>
    <property type="project" value="TreeGrafter"/>
</dbReference>
<dbReference type="Gene3D" id="3.20.20.80">
    <property type="entry name" value="Glycosidases"/>
    <property type="match status" value="1"/>
</dbReference>
<dbReference type="EMBL" id="BNCF01000017">
    <property type="protein sequence ID" value="GHE42143.1"/>
    <property type="molecule type" value="Genomic_DNA"/>
</dbReference>
<accession>A0A919DH08</accession>
<dbReference type="Gene3D" id="1.10.10.470">
    <property type="entry name" value="Maltooligosyl trehalose synthase, domain 4"/>
    <property type="match status" value="1"/>
</dbReference>
<reference evidence="2" key="2">
    <citation type="submission" date="2020-09" db="EMBL/GenBank/DDBJ databases">
        <authorList>
            <person name="Sun Q."/>
            <person name="Kim S."/>
        </authorList>
    </citation>
    <scope>NUCLEOTIDE SEQUENCE</scope>
    <source>
        <strain evidence="2">KCTC 32020</strain>
    </source>
</reference>
<comment type="caution">
    <text evidence="2">The sequence shown here is derived from an EMBL/GenBank/DDBJ whole genome shotgun (WGS) entry which is preliminary data.</text>
</comment>
<protein>
    <submittedName>
        <fullName evidence="2">Malto-oligosyltrehalose synthase</fullName>
    </submittedName>
</protein>
<dbReference type="InterPro" id="IPR013797">
    <property type="entry name" value="Maltooligo_trehalose_synth_4"/>
</dbReference>
<gene>
    <name evidence="2" type="primary">glgY</name>
    <name evidence="2" type="ORF">GCM10007167_25000</name>
</gene>
<reference evidence="2" key="1">
    <citation type="journal article" date="2014" name="Int. J. Syst. Evol. Microbiol.">
        <title>Complete genome sequence of Corynebacterium casei LMG S-19264T (=DSM 44701T), isolated from a smear-ripened cheese.</title>
        <authorList>
            <consortium name="US DOE Joint Genome Institute (JGI-PGF)"/>
            <person name="Walter F."/>
            <person name="Albersmeier A."/>
            <person name="Kalinowski J."/>
            <person name="Ruckert C."/>
        </authorList>
    </citation>
    <scope>NUCLEOTIDE SEQUENCE</scope>
    <source>
        <strain evidence="2">KCTC 32020</strain>
    </source>
</reference>
<organism evidence="2 3">
    <name type="scientific">Vulcaniibacterium thermophilum</name>
    <dbReference type="NCBI Taxonomy" id="1169913"/>
    <lineage>
        <taxon>Bacteria</taxon>
        <taxon>Pseudomonadati</taxon>
        <taxon>Pseudomonadota</taxon>
        <taxon>Gammaproteobacteria</taxon>
        <taxon>Lysobacterales</taxon>
        <taxon>Lysobacteraceae</taxon>
        <taxon>Vulcaniibacterium</taxon>
    </lineage>
</organism>
<dbReference type="CDD" id="cd11336">
    <property type="entry name" value="AmyAc_MTSase"/>
    <property type="match status" value="1"/>
</dbReference>
<dbReference type="Gene3D" id="1.10.150.200">
    <property type="entry name" value="Maltooligosyl trehalose synthase, domain 3"/>
    <property type="match status" value="1"/>
</dbReference>
<dbReference type="SUPFAM" id="SSF51445">
    <property type="entry name" value="(Trans)glycosidases"/>
    <property type="match status" value="1"/>
</dbReference>
<dbReference type="RefSeq" id="WP_146474139.1">
    <property type="nucleotide sequence ID" value="NZ_BNCF01000017.1"/>
</dbReference>
<feature type="domain" description="Glycosyl hydrolase family 13 catalytic" evidence="1">
    <location>
        <begin position="13"/>
        <end position="442"/>
    </location>
</feature>
<dbReference type="GO" id="GO:0030980">
    <property type="term" value="P:alpha-glucan catabolic process"/>
    <property type="evidence" value="ECO:0007669"/>
    <property type="project" value="TreeGrafter"/>
</dbReference>
<evidence type="ECO:0000313" key="3">
    <source>
        <dbReference type="Proteomes" id="UP000636453"/>
    </source>
</evidence>
<dbReference type="InterPro" id="IPR012767">
    <property type="entry name" value="Trehalose_TreY"/>
</dbReference>
<sequence length="870" mass="95955">MTPLRATVRLQLHRGFDLDAAAAQVPYYAALGISHYYLSPIGVAMPGSSHGYDVIDPTRVNPELGGEDALRRLAAALRAHGMGLILDIVPNHMAAHAANPWWRDVLRHGRGSRYARFFDIDWHAPGCAGRLILPVLDRPCAQALREGVLALAFDEATGEAVLDAGQPLPLRLPDDAPREPAALRDWIAALNADAAEGGTRLAALIDAQAYRPLWWRLGHERINYRRFFDISSLAALRVEREDVFKAVHALPLRLIAEGLCDGLRVDHVDGLAAPRAYCRRLRARMDEAAARRGLPAGSVSLHVEKILAADERLRRDWRTDGTTGYDFMDQVGALLHDPDGEAELRALWQAHAGRSGDFHAEERAARRELLEGALLAERERAVAALCALAAREPDTREFGRHLLARALCAGLERFPVYRTYARDRGLDRADARVLARAWSQARAHADPALAAALDAIERWMREDARAADPARRRALRRARRRIEQLAAPLNAKAVEDTAFYRHGVLLSRNEVGADPSRFALEPARFHALCRARARRFPRALLATATHDHKRGEDVRARLAVLSERPQAWRAAVERWLAAAAPLRTGDAPSAGDRLMLLQTLVGAWPPDLRADDGDGLRAFAERIVGWQRKALREAKLRSGWTHPDEDYEAACERFARALLTRAEARALREDIAAFVARIAPAGAVNGLAQCLLRTTVPGVPDLYQGGEGWDFSLVDPDNRRPVDHALRRRWLDAGTPPARLLRDWRTGAVKQALIAAALALRARHPDVFAHGRHRPLAAAGAHAGRVLAFVRAHRGVRVAVAVPRLGSRWFDGRDDLLVPAARWADTRIALPAGRWRDPLAARELRSDGACAAADLFASFPVALLIADTDA</sequence>
<dbReference type="Pfam" id="PF00128">
    <property type="entry name" value="Alpha-amylase"/>
    <property type="match status" value="1"/>
</dbReference>
<proteinExistence type="predicted"/>
<keyword evidence="3" id="KW-1185">Reference proteome</keyword>
<dbReference type="NCBIfam" id="TIGR02401">
    <property type="entry name" value="trehalose_TreY"/>
    <property type="match status" value="1"/>
</dbReference>
<dbReference type="InterPro" id="IPR006047">
    <property type="entry name" value="GH13_cat_dom"/>
</dbReference>
<dbReference type="PANTHER" id="PTHR10357">
    <property type="entry name" value="ALPHA-AMYLASE FAMILY MEMBER"/>
    <property type="match status" value="1"/>
</dbReference>
<evidence type="ECO:0000313" key="2">
    <source>
        <dbReference type="EMBL" id="GHE42143.1"/>
    </source>
</evidence>
<dbReference type="OrthoDB" id="9805159at2"/>
<evidence type="ECO:0000259" key="1">
    <source>
        <dbReference type="SMART" id="SM00642"/>
    </source>
</evidence>
<dbReference type="InterPro" id="IPR017853">
    <property type="entry name" value="GH"/>
</dbReference>
<dbReference type="AlphaFoldDB" id="A0A919DH08"/>
<dbReference type="Proteomes" id="UP000636453">
    <property type="component" value="Unassembled WGS sequence"/>
</dbReference>
<dbReference type="SMART" id="SM00642">
    <property type="entry name" value="Aamy"/>
    <property type="match status" value="1"/>
</dbReference>